<accession>A0ABY3QYX2</accession>
<dbReference type="RefSeq" id="WP_231144918.1">
    <property type="nucleotide sequence ID" value="NZ_CP088100.1"/>
</dbReference>
<dbReference type="Proteomes" id="UP001430990">
    <property type="component" value="Chromosome"/>
</dbReference>
<dbReference type="SUPFAM" id="SSF103515">
    <property type="entry name" value="Autotransporter"/>
    <property type="match status" value="1"/>
</dbReference>
<feature type="domain" description="Autotransporter" evidence="2">
    <location>
        <begin position="884"/>
        <end position="1168"/>
    </location>
</feature>
<dbReference type="InterPro" id="IPR005546">
    <property type="entry name" value="Autotransporte_beta"/>
</dbReference>
<evidence type="ECO:0000259" key="2">
    <source>
        <dbReference type="PROSITE" id="PS51208"/>
    </source>
</evidence>
<protein>
    <submittedName>
        <fullName evidence="3">Autotransporter domain-containing protein</fullName>
    </submittedName>
</protein>
<dbReference type="SMART" id="SM00869">
    <property type="entry name" value="Autotransporter"/>
    <property type="match status" value="1"/>
</dbReference>
<dbReference type="InterPro" id="IPR011050">
    <property type="entry name" value="Pectin_lyase_fold/virulence"/>
</dbReference>
<dbReference type="Pfam" id="PF03797">
    <property type="entry name" value="Autotransporter"/>
    <property type="match status" value="1"/>
</dbReference>
<evidence type="ECO:0000256" key="1">
    <source>
        <dbReference type="ARBA" id="ARBA00022729"/>
    </source>
</evidence>
<sequence>MSYFVASEGALETGAAVVGRKRSISRFAALTLAALSRRLLGTSSTVALGLVLATSTPSRATDWTGATSTDWFTAGNWSAGVPTSAVDVNIDTVAPNATVVGAAGAQANTVFVGISGTGTLTIQSGGNLSDFNGYVGFNAGSTGTATIDGAGSAWTASNLFAVGYYGTGTLTIQNGGTVSNTNIGLIGSNVGSTGTVTVDGAGSAWTNSTNLAVGNSGTGTLTIRNGGTVSSASGVLGQNFGSTGTVTVDGAGSSWTNSSDLEVGYVGAGTLTIRNGGKVSNVTGGLGINTGSTGTVTVDGVGSSWTNSGDLSVGNSGTGTLTIRNGGTVSSNTGYLGNNVGSTGTVTVDGAGSSWTNSGLVVGGSGTGTLAIRNGGKVSNVTGVLGFNAGSTGAATVDGVGSAWTNSGSLFVGYSGAGTLTIQNGGTVSNNYGFLGYYSTGTVTVDGAGSSWTNSGDLWVGGSGIGKLTIRNGGKVSNANIVYLGLFAGTGTVTVDGAGSSWTNSGSLFVGYSGTGTLTIANGGAVSAASGMQIALNLGSTGTLNIGAASGQAAAAPGTLTTPSVVFGAGTGSIVFNHTASNYTFAPVISGAGSVTVENGTTILTATNTYSGPTTVNGGTLAVNGSIANSAVTVNAGGTLGGNGTVGNTTVNAGGVLAPGNSIGTLTVGGDLAFGAGSIYRVEVSPSAADRANVTGIASLTGGTVQTSFLPGTYVRKSYTILSAAGGLGGTTFSGVSSSLPGFTVGLSYTLSDVLLNLTASLGAGTSLPGNGQTVTSTLNNFFNNGGALPPGFVALFGLTGSNLSAALSQTSGETATGSQQTTFNAMNQFMGVLTDPFIDGRGDGVSAGSSAGASAYASPDRPRSGAARDANAMFTKAPVMADPFAQRWSVWAAGYGGSQTTDGNTTLGSNNTTSRIAGIAVGADYRISPNTLAGFALAGGGTNFSVVNGGSGRSDLFQAGAFVRHNAGAAYLSGALAYGWQDITTNRTVTVAGIDQLRAQFNANAFSGRVEGGYRFVSPWMGGIGITPYAAGQFTTFDLPAYAEQAVTGVNTFALAYASKSVTDTRSELGLRSDKSYAMADGIFTLRGRLAWAHDFNPDRNIGATFQTLPGASFVVGGAAQASDSALVTASAEKKWLNGWSAAGTFEREFSQLTRSYAGKGVVRYAW</sequence>
<keyword evidence="4" id="KW-1185">Reference proteome</keyword>
<dbReference type="InterPro" id="IPR030895">
    <property type="entry name" value="T5SS_PEPC_rpt"/>
</dbReference>
<dbReference type="InterPro" id="IPR036709">
    <property type="entry name" value="Autotransporte_beta_dom_sf"/>
</dbReference>
<evidence type="ECO:0000313" key="3">
    <source>
        <dbReference type="EMBL" id="UFW90806.1"/>
    </source>
</evidence>
<dbReference type="EMBL" id="CP088100">
    <property type="protein sequence ID" value="UFW90806.1"/>
    <property type="molecule type" value="Genomic_DNA"/>
</dbReference>
<dbReference type="PROSITE" id="PS51208">
    <property type="entry name" value="AUTOTRANSPORTER"/>
    <property type="match status" value="1"/>
</dbReference>
<proteinExistence type="predicted"/>
<name>A0ABY3QYX2_9BRAD</name>
<reference evidence="3" key="1">
    <citation type="submission" date="2021-11" db="EMBL/GenBank/DDBJ databases">
        <title>Australian commercial rhizobial inoculants.</title>
        <authorList>
            <person name="Kohlmeier M.G."/>
            <person name="O'Hara G.W."/>
            <person name="Colombi E."/>
            <person name="Ramsay J.P."/>
            <person name="Terpolilli J."/>
        </authorList>
    </citation>
    <scope>NUCLEOTIDE SEQUENCE</scope>
    <source>
        <strain evidence="3">CC829</strain>
    </source>
</reference>
<dbReference type="Gene3D" id="2.40.128.130">
    <property type="entry name" value="Autotransporter beta-domain"/>
    <property type="match status" value="1"/>
</dbReference>
<dbReference type="NCBIfam" id="TIGR04393">
    <property type="entry name" value="rpt_T5SS_PEPC"/>
    <property type="match status" value="8"/>
</dbReference>
<evidence type="ECO:0000313" key="4">
    <source>
        <dbReference type="Proteomes" id="UP001430990"/>
    </source>
</evidence>
<keyword evidence="1" id="KW-0732">Signal</keyword>
<gene>
    <name evidence="3" type="ORF">BjapCC829_20610</name>
</gene>
<dbReference type="Pfam" id="PF12951">
    <property type="entry name" value="PATR"/>
    <property type="match status" value="1"/>
</dbReference>
<dbReference type="InterPro" id="IPR013425">
    <property type="entry name" value="Autotrns_rpt"/>
</dbReference>
<organism evidence="3 4">
    <name type="scientific">Bradyrhizobium barranii</name>
    <dbReference type="NCBI Taxonomy" id="2992140"/>
    <lineage>
        <taxon>Bacteria</taxon>
        <taxon>Pseudomonadati</taxon>
        <taxon>Pseudomonadota</taxon>
        <taxon>Alphaproteobacteria</taxon>
        <taxon>Hyphomicrobiales</taxon>
        <taxon>Nitrobacteraceae</taxon>
        <taxon>Bradyrhizobium</taxon>
    </lineage>
</organism>
<dbReference type="SUPFAM" id="SSF51126">
    <property type="entry name" value="Pectin lyase-like"/>
    <property type="match status" value="1"/>
</dbReference>